<comment type="catalytic activity">
    <reaction evidence="6">
        <text>(R)-lactate + A = pyruvate + AH2</text>
        <dbReference type="Rhea" id="RHEA:15089"/>
        <dbReference type="ChEBI" id="CHEBI:13193"/>
        <dbReference type="ChEBI" id="CHEBI:15361"/>
        <dbReference type="ChEBI" id="CHEBI:16004"/>
        <dbReference type="ChEBI" id="CHEBI:17499"/>
    </reaction>
</comment>
<evidence type="ECO:0000259" key="7">
    <source>
        <dbReference type="PROSITE" id="PS51379"/>
    </source>
</evidence>
<dbReference type="RefSeq" id="WP_053820419.1">
    <property type="nucleotide sequence ID" value="NZ_CP006911.1"/>
</dbReference>
<gene>
    <name evidence="8" type="ORF">W908_06500</name>
</gene>
<dbReference type="InterPro" id="IPR017900">
    <property type="entry name" value="4Fe4S_Fe_S_CS"/>
</dbReference>
<dbReference type="InterPro" id="IPR004017">
    <property type="entry name" value="Cys_rich_dom"/>
</dbReference>
<dbReference type="InterPro" id="IPR017896">
    <property type="entry name" value="4Fe4S_Fe-S-bd"/>
</dbReference>
<dbReference type="AlphaFoldDB" id="A0A0M5KWD1"/>
<dbReference type="PANTHER" id="PTHR32479:SF17">
    <property type="entry name" value="GLYCOLATE OXIDASE IRON-SULFUR SUBUNIT"/>
    <property type="match status" value="1"/>
</dbReference>
<dbReference type="GO" id="GO:0051539">
    <property type="term" value="F:4 iron, 4 sulfur cluster binding"/>
    <property type="evidence" value="ECO:0007669"/>
    <property type="project" value="UniProtKB-UniRule"/>
</dbReference>
<dbReference type="InterPro" id="IPR009051">
    <property type="entry name" value="Helical_ferredxn"/>
</dbReference>
<dbReference type="InterPro" id="IPR012257">
    <property type="entry name" value="Glc_ox_4Fe-4S"/>
</dbReference>
<dbReference type="PROSITE" id="PS00198">
    <property type="entry name" value="4FE4S_FER_1"/>
    <property type="match status" value="1"/>
</dbReference>
<dbReference type="EMBL" id="CP006911">
    <property type="protein sequence ID" value="ALE02210.1"/>
    <property type="molecule type" value="Genomic_DNA"/>
</dbReference>
<organism evidence="8 9">
    <name type="scientific">Candidatus Pseudothioglobus singularis PS1</name>
    <dbReference type="NCBI Taxonomy" id="1125411"/>
    <lineage>
        <taxon>Bacteria</taxon>
        <taxon>Pseudomonadati</taxon>
        <taxon>Pseudomonadota</taxon>
        <taxon>Gammaproteobacteria</taxon>
        <taxon>Candidatus Pseudothioglobaceae</taxon>
        <taxon>Candidatus Pseudothioglobus</taxon>
    </lineage>
</organism>
<comment type="cofactor">
    <cofactor evidence="6">
        <name>[4Fe-4S] cluster</name>
        <dbReference type="ChEBI" id="CHEBI:49883"/>
    </cofactor>
    <text evidence="6">Binds 2 [4Fe-4S] clusters.</text>
</comment>
<evidence type="ECO:0000256" key="3">
    <source>
        <dbReference type="ARBA" id="ARBA00022737"/>
    </source>
</evidence>
<dbReference type="OrthoDB" id="9811557at2"/>
<keyword evidence="5 6" id="KW-0411">Iron-sulfur</keyword>
<dbReference type="EC" id="1.1.99.14" evidence="6"/>
<dbReference type="Pfam" id="PF02754">
    <property type="entry name" value="CCG"/>
    <property type="match status" value="2"/>
</dbReference>
<comment type="function">
    <text evidence="6">Component of a complex that catalyzes the oxidation of glycolate to glyoxylate.</text>
</comment>
<evidence type="ECO:0000256" key="2">
    <source>
        <dbReference type="ARBA" id="ARBA00022723"/>
    </source>
</evidence>
<evidence type="ECO:0000313" key="9">
    <source>
        <dbReference type="Proteomes" id="UP000068905"/>
    </source>
</evidence>
<evidence type="ECO:0000256" key="6">
    <source>
        <dbReference type="PIRNR" id="PIRNR000139"/>
    </source>
</evidence>
<keyword evidence="3" id="KW-0677">Repeat</keyword>
<dbReference type="GO" id="GO:0046872">
    <property type="term" value="F:metal ion binding"/>
    <property type="evidence" value="ECO:0007669"/>
    <property type="project" value="UniProtKB-UniRule"/>
</dbReference>
<keyword evidence="4 6" id="KW-0408">Iron</keyword>
<evidence type="ECO:0000256" key="4">
    <source>
        <dbReference type="ARBA" id="ARBA00023004"/>
    </source>
</evidence>
<name>A0A0M5KWD1_9GAMM</name>
<dbReference type="SUPFAM" id="SSF54862">
    <property type="entry name" value="4Fe-4S ferredoxins"/>
    <property type="match status" value="1"/>
</dbReference>
<feature type="domain" description="4Fe-4S ferredoxin-type" evidence="7">
    <location>
        <begin position="66"/>
        <end position="89"/>
    </location>
</feature>
<comment type="catalytic activity">
    <reaction evidence="6">
        <text>glycolate + A = glyoxylate + AH2</text>
        <dbReference type="Rhea" id="RHEA:21264"/>
        <dbReference type="ChEBI" id="CHEBI:13193"/>
        <dbReference type="ChEBI" id="CHEBI:17499"/>
        <dbReference type="ChEBI" id="CHEBI:29805"/>
        <dbReference type="ChEBI" id="CHEBI:36655"/>
        <dbReference type="EC" id="1.1.99.14"/>
    </reaction>
</comment>
<dbReference type="KEGG" id="tsn:W908_06500"/>
<protein>
    <recommendedName>
        <fullName evidence="6">Glycolate oxidase iron-sulfur subunit</fullName>
        <ecNumber evidence="6">1.1.99.14</ecNumber>
    </recommendedName>
</protein>
<keyword evidence="2 6" id="KW-0479">Metal-binding</keyword>
<evidence type="ECO:0000256" key="1">
    <source>
        <dbReference type="ARBA" id="ARBA00022485"/>
    </source>
</evidence>
<dbReference type="PATRIC" id="fig|1125411.7.peg.1282"/>
<evidence type="ECO:0000256" key="5">
    <source>
        <dbReference type="ARBA" id="ARBA00023014"/>
    </source>
</evidence>
<proteinExistence type="predicted"/>
<accession>A0A0M5KWD1</accession>
<dbReference type="GO" id="GO:0019154">
    <property type="term" value="F:glycolate dehydrogenase activity"/>
    <property type="evidence" value="ECO:0007669"/>
    <property type="project" value="UniProtKB-EC"/>
</dbReference>
<dbReference type="PANTHER" id="PTHR32479">
    <property type="entry name" value="GLYCOLATE OXIDASE IRON-SULFUR SUBUNIT"/>
    <property type="match status" value="1"/>
</dbReference>
<dbReference type="PROSITE" id="PS51379">
    <property type="entry name" value="4FE4S_FER_2"/>
    <property type="match status" value="2"/>
</dbReference>
<feature type="domain" description="4Fe-4S ferredoxin-type" evidence="7">
    <location>
        <begin position="16"/>
        <end position="45"/>
    </location>
</feature>
<dbReference type="Gene3D" id="1.10.1060.10">
    <property type="entry name" value="Alpha-helical ferredoxin"/>
    <property type="match status" value="1"/>
</dbReference>
<keyword evidence="9" id="KW-1185">Reference proteome</keyword>
<keyword evidence="1 6" id="KW-0004">4Fe-4S</keyword>
<dbReference type="Proteomes" id="UP000068905">
    <property type="component" value="Chromosome"/>
</dbReference>
<dbReference type="Pfam" id="PF13183">
    <property type="entry name" value="Fer4_8"/>
    <property type="match status" value="1"/>
</dbReference>
<evidence type="ECO:0000313" key="8">
    <source>
        <dbReference type="EMBL" id="ALE02210.1"/>
    </source>
</evidence>
<keyword evidence="6" id="KW-0813">Transport</keyword>
<reference evidence="8 9" key="1">
    <citation type="journal article" date="2015" name="Genome Announc.">
        <title>Genome Sequence of 'Candidatus Thioglobus singularis' Strain PS1, a Mixotroph from the SUP05 Clade of Marine Gammaproteobacteria.</title>
        <authorList>
            <person name="Marshall K.T."/>
            <person name="Morris R.M."/>
        </authorList>
    </citation>
    <scope>NUCLEOTIDE SEQUENCE [LARGE SCALE GENOMIC DNA]</scope>
    <source>
        <strain evidence="8 9">PS1</strain>
    </source>
</reference>
<dbReference type="STRING" id="1125411.W908_06500"/>
<dbReference type="NCBIfam" id="NF008434">
    <property type="entry name" value="PRK11274.1"/>
    <property type="match status" value="1"/>
</dbReference>
<keyword evidence="6" id="KW-0249">Electron transport</keyword>
<sequence length="384" mass="42612">MHIDLANNAISESTQDRASQIIESCVHCGFCLATCPTYQLLGDELDSPRGRIYLIKSALEKNQFSQKSLSHMDRCLTCRSCETTCPSGVEYGQLLEIGREMMESKRGKLQALYRYIVRKTLLTPLLFKPIGYFLRHSKVSSKPIKPNTIDSSVLLMGGCVQPSLAPNINHSIKNILAKLNIEVRESSQSECCGALDQHLAASNDALKKVKRNIDTWISQLDSGVEAIISSASGCGIMIKDYPNLFEESDPYYEKSLLVSSKTKDIAEFLANKDLSMLNLKELNISYHEPCTMQHGQKLGGLVESILSDLGYIKKTIKDSHICCGSAGTYSIFETKIANQLRSEKIENLNASKPKMIVTSNIGCLMHLQKGSSIPVKHWVELLDV</sequence>
<dbReference type="PIRSF" id="PIRSF000139">
    <property type="entry name" value="Glc_ox_4Fe-4S"/>
    <property type="match status" value="1"/>
</dbReference>